<dbReference type="AlphaFoldDB" id="A0A937W4D2"/>
<comment type="caution">
    <text evidence="1">The sequence shown here is derived from an EMBL/GenBank/DDBJ whole genome shotgun (WGS) entry which is preliminary data.</text>
</comment>
<dbReference type="Proteomes" id="UP000712673">
    <property type="component" value="Unassembled WGS sequence"/>
</dbReference>
<accession>A0A937W4D2</accession>
<sequence length="205" mass="22375">MLADALDAPWTQEPVPHLFLPSWVPDRLLDDLMAQMPPLECLTQIEGGGMILRSEKFQGPAWNLYDAMMRYLLALLLARCAPWWHSVQERVGKELGPSWDTTFYPSFISIADPGRGVGPHMDGDTSVLTAITVLGYEDLSPAPVTNFFSGGQEPSRPTTTYPPSRGSLFVMPNLGLASTHGVIESIGPGRITHIASIMAVARDAQ</sequence>
<organism evidence="1 2">
    <name type="scientific">Tectimicrobiota bacterium</name>
    <dbReference type="NCBI Taxonomy" id="2528274"/>
    <lineage>
        <taxon>Bacteria</taxon>
        <taxon>Pseudomonadati</taxon>
        <taxon>Nitrospinota/Tectimicrobiota group</taxon>
        <taxon>Candidatus Tectimicrobiota</taxon>
    </lineage>
</organism>
<proteinExistence type="predicted"/>
<gene>
    <name evidence="1" type="ORF">FJZ47_23745</name>
</gene>
<dbReference type="EMBL" id="VGLS01001049">
    <property type="protein sequence ID" value="MBM3226789.1"/>
    <property type="molecule type" value="Genomic_DNA"/>
</dbReference>
<evidence type="ECO:0000313" key="1">
    <source>
        <dbReference type="EMBL" id="MBM3226789.1"/>
    </source>
</evidence>
<reference evidence="1" key="1">
    <citation type="submission" date="2019-03" db="EMBL/GenBank/DDBJ databases">
        <title>Lake Tanganyika Metagenome-Assembled Genomes (MAGs).</title>
        <authorList>
            <person name="Tran P."/>
        </authorList>
    </citation>
    <scope>NUCLEOTIDE SEQUENCE</scope>
    <source>
        <strain evidence="1">K_DeepCast_65m_m2_066</strain>
    </source>
</reference>
<name>A0A937W4D2_UNCTE</name>
<evidence type="ECO:0000313" key="2">
    <source>
        <dbReference type="Proteomes" id="UP000712673"/>
    </source>
</evidence>
<protein>
    <submittedName>
        <fullName evidence="1">Uncharacterized protein</fullName>
    </submittedName>
</protein>